<evidence type="ECO:0000313" key="1">
    <source>
        <dbReference type="EMBL" id="KAI4348645.1"/>
    </source>
</evidence>
<accession>A0ACB9PJE6</accession>
<reference evidence="1 2" key="1">
    <citation type="journal article" date="2022" name="DNA Res.">
        <title>Chromosomal-level genome assembly of the orchid tree Bauhinia variegata (Leguminosae; Cercidoideae) supports the allotetraploid origin hypothesis of Bauhinia.</title>
        <authorList>
            <person name="Zhong Y."/>
            <person name="Chen Y."/>
            <person name="Zheng D."/>
            <person name="Pang J."/>
            <person name="Liu Y."/>
            <person name="Luo S."/>
            <person name="Meng S."/>
            <person name="Qian L."/>
            <person name="Wei D."/>
            <person name="Dai S."/>
            <person name="Zhou R."/>
        </authorList>
    </citation>
    <scope>NUCLEOTIDE SEQUENCE [LARGE SCALE GENOMIC DNA]</scope>
    <source>
        <strain evidence="1">BV-YZ2020</strain>
    </source>
</reference>
<organism evidence="1 2">
    <name type="scientific">Bauhinia variegata</name>
    <name type="common">Purple orchid tree</name>
    <name type="synonym">Phanera variegata</name>
    <dbReference type="NCBI Taxonomy" id="167791"/>
    <lineage>
        <taxon>Eukaryota</taxon>
        <taxon>Viridiplantae</taxon>
        <taxon>Streptophyta</taxon>
        <taxon>Embryophyta</taxon>
        <taxon>Tracheophyta</taxon>
        <taxon>Spermatophyta</taxon>
        <taxon>Magnoliopsida</taxon>
        <taxon>eudicotyledons</taxon>
        <taxon>Gunneridae</taxon>
        <taxon>Pentapetalae</taxon>
        <taxon>rosids</taxon>
        <taxon>fabids</taxon>
        <taxon>Fabales</taxon>
        <taxon>Fabaceae</taxon>
        <taxon>Cercidoideae</taxon>
        <taxon>Cercideae</taxon>
        <taxon>Bauhiniinae</taxon>
        <taxon>Bauhinia</taxon>
    </lineage>
</organism>
<dbReference type="EMBL" id="CM039429">
    <property type="protein sequence ID" value="KAI4348645.1"/>
    <property type="molecule type" value="Genomic_DNA"/>
</dbReference>
<gene>
    <name evidence="1" type="ORF">L6164_009344</name>
</gene>
<protein>
    <submittedName>
        <fullName evidence="1">Uncharacterized protein</fullName>
    </submittedName>
</protein>
<proteinExistence type="predicted"/>
<comment type="caution">
    <text evidence="1">The sequence shown here is derived from an EMBL/GenBank/DDBJ whole genome shotgun (WGS) entry which is preliminary data.</text>
</comment>
<dbReference type="Proteomes" id="UP000828941">
    <property type="component" value="Chromosome 4"/>
</dbReference>
<evidence type="ECO:0000313" key="2">
    <source>
        <dbReference type="Proteomes" id="UP000828941"/>
    </source>
</evidence>
<name>A0ACB9PJE6_BAUVA</name>
<keyword evidence="2" id="KW-1185">Reference proteome</keyword>
<sequence length="156" mass="17739">MALVSGGRSTLNPNAPLFVPAAFHQVEDFSPEWWQLITTLTWYRDYWVSQHQGLYDNAEDEFDSNDAVDFLPDTFDLDVDEDFSSLEAQFEEFIQSSETEAETGPNSFVEPEHGAKPPRLTSVTLYRPGVNLYAILFIPYLPCFVEISYGEQGGKR</sequence>